<evidence type="ECO:0000313" key="1">
    <source>
        <dbReference type="EMBL" id="KAI9908008.1"/>
    </source>
</evidence>
<organism evidence="1 2">
    <name type="scientific">Peronosclerospora sorghi</name>
    <dbReference type="NCBI Taxonomy" id="230839"/>
    <lineage>
        <taxon>Eukaryota</taxon>
        <taxon>Sar</taxon>
        <taxon>Stramenopiles</taxon>
        <taxon>Oomycota</taxon>
        <taxon>Peronosporomycetes</taxon>
        <taxon>Peronosporales</taxon>
        <taxon>Peronosporaceae</taxon>
        <taxon>Peronosclerospora</taxon>
    </lineage>
</organism>
<comment type="caution">
    <text evidence="1">The sequence shown here is derived from an EMBL/GenBank/DDBJ whole genome shotgun (WGS) entry which is preliminary data.</text>
</comment>
<evidence type="ECO:0000313" key="2">
    <source>
        <dbReference type="Proteomes" id="UP001163321"/>
    </source>
</evidence>
<proteinExistence type="predicted"/>
<reference evidence="1 2" key="1">
    <citation type="journal article" date="2022" name="bioRxiv">
        <title>The genome of the oomycete Peronosclerospora sorghi, a cosmopolitan pathogen of maize and sorghum, is inflated with dispersed pseudogenes.</title>
        <authorList>
            <person name="Fletcher K."/>
            <person name="Martin F."/>
            <person name="Isakeit T."/>
            <person name="Cavanaugh K."/>
            <person name="Magill C."/>
            <person name="Michelmore R."/>
        </authorList>
    </citation>
    <scope>NUCLEOTIDE SEQUENCE [LARGE SCALE GENOMIC DNA]</scope>
    <source>
        <strain evidence="1">P6</strain>
    </source>
</reference>
<sequence length="1124" mass="126690">MASSTVQTPSLAFDCSDSGDGRVIAQYLVTKVVWWATYPQILIVTTSTLSTYNPETFQCTDHWEIADIEAVEFSQTKKQLILRLEKSRFRSAKLKFVCSAQGHLMSLLARLHLKTQGKEPTYQLIGAHRLHYRCIERFADASKKVLFLQISITSIIFLNERGRRVQILPFVYLRKVSFSTHIKGGMVLSTAFHDRFFLCGERHECMNEILTAANEAGVQLHKTSSDITALQLRLRNTQLLNRPSVIRFDVKKVKNTEGAGDAPTASDVVKKSYKEIQLILQGEAMVEMHPSMRIVIARPYKALLAIVRPDWDPRRLVLEFKHEDTLILDLDARDQLVTLLLLVCREAGHHNAILQSSGLNYCRFYHPHPADTATNYDNTIADASMVTFLLRKITQTSIQPDNNGGRRSRGSKVGSPQRRRGKVTPRDCKKKYDLKKSDSRARGCWFQRRIHKEKCTTDPLHETCNSMDSGLLVNENVSIVIAMEELNANLPLDGLTHSEPGQFEAVNKAMELVFEHLTTLVASLRRYQDTNSSELITTLQSLMHLYRHPAAGFTNDKVHSSSTFSFRASVALTTNYLLRQIPHVFDAIHELILQQDFLTRYWCLRLLQSFLDVQFSSTIPDFNDQRVKMVQHFVVHITLQHAIVDLIPTSFAASSGLTFIINSPPIEAAFWTADRNVGNSTPSSLSSDQSSVLYSKEAQVQKEINVVLYETLLTLHDLLVHMRRTAKLQRVARKWRNYSAANRQKRQNCDDDDAAAEKPMDVLAGKLLEKYRFLTESIMDVRLVRTAKTSVSIVSFVLNRFAVKLFANPLQLSPENNQMASSSTGDFYDSQRKGLGALRSFLAEYNTVTEGRQENRSLLFVTEGNIEMPVNVLSYGTSDNVNAAMKKLLNPVTTNGVGTVASNGSMRLEYLNPSEPSNSLRKEDSDAKPLDPRSRIKTFQLEPSTKTSEQPVQERSYDSLGRGNNVPTAVREPVRSRRTANKCDACIGCNDVCINKRCFFCAGKEYQLKATFRGSSETAESTKRQPTWQHLAPLSTDSSSIVEREYSSCEIKRHQSMRSCWIREGDTIYDVTDLLGVHPGGAAVLLEAAQNGGDCGPILKTHPPAAQKMLAQYRLGRYYECNMS</sequence>
<accession>A0ACC0VQ55</accession>
<dbReference type="Proteomes" id="UP001163321">
    <property type="component" value="Chromosome 8"/>
</dbReference>
<name>A0ACC0VQ55_9STRA</name>
<keyword evidence="2" id="KW-1185">Reference proteome</keyword>
<dbReference type="EMBL" id="CM047587">
    <property type="protein sequence ID" value="KAI9908008.1"/>
    <property type="molecule type" value="Genomic_DNA"/>
</dbReference>
<protein>
    <submittedName>
        <fullName evidence="1">Uncharacterized protein</fullName>
    </submittedName>
</protein>
<gene>
    <name evidence="1" type="ORF">PsorP6_003695</name>
</gene>